<dbReference type="InterPro" id="IPR009057">
    <property type="entry name" value="Homeodomain-like_sf"/>
</dbReference>
<sequence>MAARPGGRSERVRASVIDATFAELVERGYLGMSVENVANRAGVHKTTVYRRWGTVEGLVADALDHTRDTPWPVPDTGTLVGDLTAIAYEVVDSFADPVRRTVPVAVVAAALMSSAATRAKNDFYGARTAEAAQVVTRAVERGELPATTDAAEVIRLVCGPLYHRVFITGDPIDHGVADRVVRVVVHAAKAGLV</sequence>
<evidence type="ECO:0000259" key="5">
    <source>
        <dbReference type="PROSITE" id="PS50977"/>
    </source>
</evidence>
<evidence type="ECO:0000313" key="6">
    <source>
        <dbReference type="EMBL" id="MBB4963996.1"/>
    </source>
</evidence>
<dbReference type="SUPFAM" id="SSF48498">
    <property type="entry name" value="Tetracyclin repressor-like, C-terminal domain"/>
    <property type="match status" value="1"/>
</dbReference>
<dbReference type="PANTHER" id="PTHR30055">
    <property type="entry name" value="HTH-TYPE TRANSCRIPTIONAL REGULATOR RUTR"/>
    <property type="match status" value="1"/>
</dbReference>
<feature type="domain" description="HTH tetR-type" evidence="5">
    <location>
        <begin position="10"/>
        <end position="70"/>
    </location>
</feature>
<evidence type="ECO:0000256" key="1">
    <source>
        <dbReference type="ARBA" id="ARBA00023015"/>
    </source>
</evidence>
<protein>
    <submittedName>
        <fullName evidence="6">AcrR family transcriptional regulator</fullName>
    </submittedName>
</protein>
<gene>
    <name evidence="6" type="ORF">F4559_001355</name>
</gene>
<comment type="caution">
    <text evidence="6">The sequence shown here is derived from an EMBL/GenBank/DDBJ whole genome shotgun (WGS) entry which is preliminary data.</text>
</comment>
<keyword evidence="7" id="KW-1185">Reference proteome</keyword>
<evidence type="ECO:0000256" key="3">
    <source>
        <dbReference type="ARBA" id="ARBA00023163"/>
    </source>
</evidence>
<proteinExistence type="predicted"/>
<evidence type="ECO:0000256" key="4">
    <source>
        <dbReference type="PROSITE-ProRule" id="PRU00335"/>
    </source>
</evidence>
<dbReference type="AlphaFoldDB" id="A0A7W7SZT2"/>
<dbReference type="GO" id="GO:0000976">
    <property type="term" value="F:transcription cis-regulatory region binding"/>
    <property type="evidence" value="ECO:0007669"/>
    <property type="project" value="TreeGrafter"/>
</dbReference>
<feature type="DNA-binding region" description="H-T-H motif" evidence="4">
    <location>
        <begin position="33"/>
        <end position="52"/>
    </location>
</feature>
<dbReference type="InterPro" id="IPR036271">
    <property type="entry name" value="Tet_transcr_reg_TetR-rel_C_sf"/>
</dbReference>
<reference evidence="6 7" key="1">
    <citation type="submission" date="2020-08" db="EMBL/GenBank/DDBJ databases">
        <title>Sequencing the genomes of 1000 actinobacteria strains.</title>
        <authorList>
            <person name="Klenk H.-P."/>
        </authorList>
    </citation>
    <scope>NUCLEOTIDE SEQUENCE [LARGE SCALE GENOMIC DNA]</scope>
    <source>
        <strain evidence="6 7">DSM 45084</strain>
    </source>
</reference>
<keyword evidence="3" id="KW-0804">Transcription</keyword>
<dbReference type="Pfam" id="PF16859">
    <property type="entry name" value="TetR_C_11"/>
    <property type="match status" value="1"/>
</dbReference>
<accession>A0A7W7SZT2</accession>
<keyword evidence="1" id="KW-0805">Transcription regulation</keyword>
<organism evidence="6 7">
    <name type="scientific">Saccharothrix violaceirubra</name>
    <dbReference type="NCBI Taxonomy" id="413306"/>
    <lineage>
        <taxon>Bacteria</taxon>
        <taxon>Bacillati</taxon>
        <taxon>Actinomycetota</taxon>
        <taxon>Actinomycetes</taxon>
        <taxon>Pseudonocardiales</taxon>
        <taxon>Pseudonocardiaceae</taxon>
        <taxon>Saccharothrix</taxon>
    </lineage>
</organism>
<name>A0A7W7SZT2_9PSEU</name>
<evidence type="ECO:0000313" key="7">
    <source>
        <dbReference type="Proteomes" id="UP000542674"/>
    </source>
</evidence>
<evidence type="ECO:0000256" key="2">
    <source>
        <dbReference type="ARBA" id="ARBA00023125"/>
    </source>
</evidence>
<dbReference type="InterPro" id="IPR001647">
    <property type="entry name" value="HTH_TetR"/>
</dbReference>
<dbReference type="Gene3D" id="1.10.357.10">
    <property type="entry name" value="Tetracycline Repressor, domain 2"/>
    <property type="match status" value="1"/>
</dbReference>
<dbReference type="Pfam" id="PF00440">
    <property type="entry name" value="TetR_N"/>
    <property type="match status" value="1"/>
</dbReference>
<dbReference type="InterPro" id="IPR011075">
    <property type="entry name" value="TetR_C"/>
</dbReference>
<keyword evidence="2 4" id="KW-0238">DNA-binding</keyword>
<dbReference type="SUPFAM" id="SSF46689">
    <property type="entry name" value="Homeodomain-like"/>
    <property type="match status" value="1"/>
</dbReference>
<dbReference type="EMBL" id="JACHJS010000001">
    <property type="protein sequence ID" value="MBB4963996.1"/>
    <property type="molecule type" value="Genomic_DNA"/>
</dbReference>
<dbReference type="GO" id="GO:0003700">
    <property type="term" value="F:DNA-binding transcription factor activity"/>
    <property type="evidence" value="ECO:0007669"/>
    <property type="project" value="TreeGrafter"/>
</dbReference>
<dbReference type="PANTHER" id="PTHR30055:SF148">
    <property type="entry name" value="TETR-FAMILY TRANSCRIPTIONAL REGULATOR"/>
    <property type="match status" value="1"/>
</dbReference>
<dbReference type="Proteomes" id="UP000542674">
    <property type="component" value="Unassembled WGS sequence"/>
</dbReference>
<dbReference type="PROSITE" id="PS50977">
    <property type="entry name" value="HTH_TETR_2"/>
    <property type="match status" value="1"/>
</dbReference>
<dbReference type="RefSeq" id="WP_184666736.1">
    <property type="nucleotide sequence ID" value="NZ_BAABAI010000025.1"/>
</dbReference>
<dbReference type="InterPro" id="IPR050109">
    <property type="entry name" value="HTH-type_TetR-like_transc_reg"/>
</dbReference>
<dbReference type="Gene3D" id="1.10.10.60">
    <property type="entry name" value="Homeodomain-like"/>
    <property type="match status" value="1"/>
</dbReference>